<dbReference type="InterPro" id="IPR036188">
    <property type="entry name" value="FAD/NAD-bd_sf"/>
</dbReference>
<dbReference type="Proteomes" id="UP000278962">
    <property type="component" value="Unassembled WGS sequence"/>
</dbReference>
<sequence>MPAAPHIVVVGGGIAAVEFILALDEAAGTRVRTTLVAPDEELLVRPTLVAAPSQHFPLQTIADDIGFTFVRAALDAVEPRRIRLRGGGTLEYDTLVLAPGARRLPAFDDALQLPDELHVLHEEIDRGAVTDVAFVVPTLRGWVLPAYEAALLTGHRHPDLAITLVSPEPTPLAMFGLEASVQVAAALDRVGVHRTAELPEGARVVALPLLRGPEISGVPRTGLYGLIPVDEHLRVRGLQRVYALGDATDFPLKHGGIACQQADAAAAHIAAPLTAAPFTPRLEAILLTGEEPIVLGGAPAKVPGRLLAPYLETAAARSSISDTSRMAPRSADVAMAAYARRAGDTTRSRPTGE</sequence>
<dbReference type="PANTHER" id="PTHR43755">
    <property type="match status" value="1"/>
</dbReference>
<gene>
    <name evidence="1" type="ORF">C8N24_5125</name>
</gene>
<dbReference type="InterPro" id="IPR052541">
    <property type="entry name" value="SQRD"/>
</dbReference>
<dbReference type="EMBL" id="RBIL01000002">
    <property type="protein sequence ID" value="RKQ87105.1"/>
    <property type="molecule type" value="Genomic_DNA"/>
</dbReference>
<proteinExistence type="predicted"/>
<dbReference type="SUPFAM" id="SSF51905">
    <property type="entry name" value="FAD/NAD(P)-binding domain"/>
    <property type="match status" value="1"/>
</dbReference>
<evidence type="ECO:0000313" key="1">
    <source>
        <dbReference type="EMBL" id="RKQ87105.1"/>
    </source>
</evidence>
<dbReference type="PANTHER" id="PTHR43755:SF1">
    <property type="entry name" value="FAD-DEPENDENT PYRIDINE NUCLEOTIDE-DISULPHIDE OXIDOREDUCTASE"/>
    <property type="match status" value="1"/>
</dbReference>
<evidence type="ECO:0000313" key="2">
    <source>
        <dbReference type="Proteomes" id="UP000278962"/>
    </source>
</evidence>
<reference evidence="1 2" key="1">
    <citation type="submission" date="2018-10" db="EMBL/GenBank/DDBJ databases">
        <title>Genomic Encyclopedia of Archaeal and Bacterial Type Strains, Phase II (KMG-II): from individual species to whole genera.</title>
        <authorList>
            <person name="Goeker M."/>
        </authorList>
    </citation>
    <scope>NUCLEOTIDE SEQUENCE [LARGE SCALE GENOMIC DNA]</scope>
    <source>
        <strain evidence="1 2">DSM 14954</strain>
    </source>
</reference>
<dbReference type="AlphaFoldDB" id="A0A660L1A8"/>
<comment type="caution">
    <text evidence="1">The sequence shown here is derived from an EMBL/GenBank/DDBJ whole genome shotgun (WGS) entry which is preliminary data.</text>
</comment>
<dbReference type="Gene3D" id="3.50.50.100">
    <property type="match status" value="1"/>
</dbReference>
<name>A0A660L1A8_9ACTN</name>
<keyword evidence="2" id="KW-1185">Reference proteome</keyword>
<protein>
    <submittedName>
        <fullName evidence="1">Sulfide:quinone oxidoreductase</fullName>
    </submittedName>
</protein>
<accession>A0A660L1A8</accession>
<organism evidence="1 2">
    <name type="scientific">Solirubrobacter pauli</name>
    <dbReference type="NCBI Taxonomy" id="166793"/>
    <lineage>
        <taxon>Bacteria</taxon>
        <taxon>Bacillati</taxon>
        <taxon>Actinomycetota</taxon>
        <taxon>Thermoleophilia</taxon>
        <taxon>Solirubrobacterales</taxon>
        <taxon>Solirubrobacteraceae</taxon>
        <taxon>Solirubrobacter</taxon>
    </lineage>
</organism>